<keyword evidence="8" id="KW-0223">Dioxygenase</keyword>
<comment type="caution">
    <text evidence="8">The sequence shown here is derived from an EMBL/GenBank/DDBJ whole genome shotgun (WGS) entry which is preliminary data.</text>
</comment>
<dbReference type="Proteomes" id="UP000237000">
    <property type="component" value="Unassembled WGS sequence"/>
</dbReference>
<accession>A0A2P5D023</accession>
<dbReference type="PANTHER" id="PTHR10209">
    <property type="entry name" value="OXIDOREDUCTASE, 2OG-FE II OXYGENASE FAMILY PROTEIN"/>
    <property type="match status" value="1"/>
</dbReference>
<sequence>MVATSLKEDAPAVVLKGDYYDRTTELKAFDETKAGVKGLVDAGITEIPRIFYTSTSDNNYIENGSRSVFEDAKLHVPVIDLRGLTEDSFRRKEIIDSVREASENGGVFQIINHGIPQSVMEEMIDGVRRFHEQDTEVKKAFYTRDINKPLVYNTNNNLYSSKSADWRDTFHCRMAPNPPKPEDLPLLCRDILMEYSKQVMKLGILLFELMSEALGLNPNHLYDMNCAEGLNVLCHYYPPCPQPELTMGVTRHADIDFLTVLLQDHIGGLQVLIDNKWVDVSPLSGALVVNIGDLLQACTSFTGFLCFFICVLHLLHQLISNDKFKSVEHRVLASRVGPRVSIGSFFTTGIMPTSKLYRPIKELLSENNPPKYRETTMRDYLAYFRSKDLDGTSALDHFKLDQNRLKEIES</sequence>
<dbReference type="Pfam" id="PF14226">
    <property type="entry name" value="DIOX_N"/>
    <property type="match status" value="1"/>
</dbReference>
<dbReference type="InterPro" id="IPR005123">
    <property type="entry name" value="Oxoglu/Fe-dep_dioxygenase_dom"/>
</dbReference>
<keyword evidence="9" id="KW-1185">Reference proteome</keyword>
<dbReference type="GO" id="GO:0051213">
    <property type="term" value="F:dioxygenase activity"/>
    <property type="evidence" value="ECO:0007669"/>
    <property type="project" value="UniProtKB-KW"/>
</dbReference>
<dbReference type="InterPro" id="IPR027443">
    <property type="entry name" value="IPNS-like_sf"/>
</dbReference>
<dbReference type="InterPro" id="IPR044861">
    <property type="entry name" value="IPNS-like_FE2OG_OXY"/>
</dbReference>
<evidence type="ECO:0000256" key="5">
    <source>
        <dbReference type="ARBA" id="ARBA00023004"/>
    </source>
</evidence>
<evidence type="ECO:0000256" key="1">
    <source>
        <dbReference type="ARBA" id="ARBA00001962"/>
    </source>
</evidence>
<dbReference type="FunFam" id="2.60.120.330:FF:000005">
    <property type="entry name" value="1-aminocyclopropane-1-carboxylate oxidase homolog 1"/>
    <property type="match status" value="1"/>
</dbReference>
<name>A0A2P5D023_TREOI</name>
<dbReference type="Pfam" id="PF03171">
    <property type="entry name" value="2OG-FeII_Oxy"/>
    <property type="match status" value="1"/>
</dbReference>
<dbReference type="SUPFAM" id="SSF51197">
    <property type="entry name" value="Clavaminate synthase-like"/>
    <property type="match status" value="1"/>
</dbReference>
<protein>
    <submittedName>
        <fullName evidence="8">Oxoglutarate/iron-dependent dioxygenase</fullName>
    </submittedName>
</protein>
<comment type="similarity">
    <text evidence="2 6">Belongs to the iron/ascorbate-dependent oxidoreductase family.</text>
</comment>
<dbReference type="GO" id="GO:0046872">
    <property type="term" value="F:metal ion binding"/>
    <property type="evidence" value="ECO:0007669"/>
    <property type="project" value="UniProtKB-KW"/>
</dbReference>
<evidence type="ECO:0000313" key="8">
    <source>
        <dbReference type="EMBL" id="PON66649.1"/>
    </source>
</evidence>
<dbReference type="AlphaFoldDB" id="A0A2P5D023"/>
<dbReference type="STRING" id="63057.A0A2P5D023"/>
<dbReference type="FunCoup" id="A0A2P5D023">
    <property type="interactions" value="337"/>
</dbReference>
<dbReference type="Gene3D" id="2.60.120.330">
    <property type="entry name" value="B-lactam Antibiotic, Isopenicillin N Synthase, Chain"/>
    <property type="match status" value="1"/>
</dbReference>
<evidence type="ECO:0000256" key="4">
    <source>
        <dbReference type="ARBA" id="ARBA00023002"/>
    </source>
</evidence>
<proteinExistence type="inferred from homology"/>
<keyword evidence="3 6" id="KW-0479">Metal-binding</keyword>
<evidence type="ECO:0000313" key="9">
    <source>
        <dbReference type="Proteomes" id="UP000237000"/>
    </source>
</evidence>
<dbReference type="InterPro" id="IPR026992">
    <property type="entry name" value="DIOX_N"/>
</dbReference>
<dbReference type="PROSITE" id="PS51471">
    <property type="entry name" value="FE2OG_OXY"/>
    <property type="match status" value="1"/>
</dbReference>
<keyword evidence="4 6" id="KW-0560">Oxidoreductase</keyword>
<evidence type="ECO:0000256" key="3">
    <source>
        <dbReference type="ARBA" id="ARBA00022723"/>
    </source>
</evidence>
<dbReference type="InParanoid" id="A0A2P5D023"/>
<gene>
    <name evidence="8" type="ORF">TorRG33x02_267110</name>
</gene>
<organism evidence="8 9">
    <name type="scientific">Trema orientale</name>
    <name type="common">Charcoal tree</name>
    <name type="synonym">Celtis orientalis</name>
    <dbReference type="NCBI Taxonomy" id="63057"/>
    <lineage>
        <taxon>Eukaryota</taxon>
        <taxon>Viridiplantae</taxon>
        <taxon>Streptophyta</taxon>
        <taxon>Embryophyta</taxon>
        <taxon>Tracheophyta</taxon>
        <taxon>Spermatophyta</taxon>
        <taxon>Magnoliopsida</taxon>
        <taxon>eudicotyledons</taxon>
        <taxon>Gunneridae</taxon>
        <taxon>Pentapetalae</taxon>
        <taxon>rosids</taxon>
        <taxon>fabids</taxon>
        <taxon>Rosales</taxon>
        <taxon>Cannabaceae</taxon>
        <taxon>Trema</taxon>
    </lineage>
</organism>
<keyword evidence="5 6" id="KW-0408">Iron</keyword>
<reference evidence="9" key="1">
    <citation type="submission" date="2016-06" db="EMBL/GenBank/DDBJ databases">
        <title>Parallel loss of symbiosis genes in relatives of nitrogen-fixing non-legume Parasponia.</title>
        <authorList>
            <person name="Van Velzen R."/>
            <person name="Holmer R."/>
            <person name="Bu F."/>
            <person name="Rutten L."/>
            <person name="Van Zeijl A."/>
            <person name="Liu W."/>
            <person name="Santuari L."/>
            <person name="Cao Q."/>
            <person name="Sharma T."/>
            <person name="Shen D."/>
            <person name="Roswanjaya Y."/>
            <person name="Wardhani T."/>
            <person name="Kalhor M.S."/>
            <person name="Jansen J."/>
            <person name="Van den Hoogen J."/>
            <person name="Gungor B."/>
            <person name="Hartog M."/>
            <person name="Hontelez J."/>
            <person name="Verver J."/>
            <person name="Yang W.-C."/>
            <person name="Schijlen E."/>
            <person name="Repin R."/>
            <person name="Schilthuizen M."/>
            <person name="Schranz E."/>
            <person name="Heidstra R."/>
            <person name="Miyata K."/>
            <person name="Fedorova E."/>
            <person name="Kohlen W."/>
            <person name="Bisseling T."/>
            <person name="Smit S."/>
            <person name="Geurts R."/>
        </authorList>
    </citation>
    <scope>NUCLEOTIDE SEQUENCE [LARGE SCALE GENOMIC DNA]</scope>
    <source>
        <strain evidence="9">cv. RG33-2</strain>
    </source>
</reference>
<dbReference type="PANTHER" id="PTHR10209:SF859">
    <property type="entry name" value="OS03G0690500 PROTEIN"/>
    <property type="match status" value="1"/>
</dbReference>
<evidence type="ECO:0000256" key="6">
    <source>
        <dbReference type="RuleBase" id="RU003682"/>
    </source>
</evidence>
<evidence type="ECO:0000259" key="7">
    <source>
        <dbReference type="PROSITE" id="PS51471"/>
    </source>
</evidence>
<dbReference type="EMBL" id="JXTC01000310">
    <property type="protein sequence ID" value="PON66649.1"/>
    <property type="molecule type" value="Genomic_DNA"/>
</dbReference>
<feature type="domain" description="Fe2OG dioxygenase" evidence="7">
    <location>
        <begin position="226"/>
        <end position="349"/>
    </location>
</feature>
<evidence type="ECO:0000256" key="2">
    <source>
        <dbReference type="ARBA" id="ARBA00008056"/>
    </source>
</evidence>
<dbReference type="OrthoDB" id="288590at2759"/>
<comment type="cofactor">
    <cofactor evidence="1">
        <name>Fe cation</name>
        <dbReference type="ChEBI" id="CHEBI:24875"/>
    </cofactor>
</comment>